<dbReference type="NCBIfam" id="NF004526">
    <property type="entry name" value="PRK05872.1"/>
    <property type="match status" value="1"/>
</dbReference>
<dbReference type="RefSeq" id="WP_150155700.1">
    <property type="nucleotide sequence ID" value="NZ_CP043959.1"/>
</dbReference>
<evidence type="ECO:0000256" key="1">
    <source>
        <dbReference type="ARBA" id="ARBA00006484"/>
    </source>
</evidence>
<keyword evidence="6" id="KW-1185">Reference proteome</keyword>
<dbReference type="PROSITE" id="PS00061">
    <property type="entry name" value="ADH_SHORT"/>
    <property type="match status" value="1"/>
</dbReference>
<dbReference type="InterPro" id="IPR002347">
    <property type="entry name" value="SDR_fam"/>
</dbReference>
<evidence type="ECO:0000259" key="4">
    <source>
        <dbReference type="SMART" id="SM00822"/>
    </source>
</evidence>
<evidence type="ECO:0000256" key="3">
    <source>
        <dbReference type="SAM" id="MobiDB-lite"/>
    </source>
</evidence>
<dbReference type="PANTHER" id="PTHR44196">
    <property type="entry name" value="DEHYDROGENASE/REDUCTASE SDR FAMILY MEMBER 7B"/>
    <property type="match status" value="1"/>
</dbReference>
<proteinExistence type="inferred from homology"/>
<evidence type="ECO:0000313" key="6">
    <source>
        <dbReference type="Proteomes" id="UP000324308"/>
    </source>
</evidence>
<dbReference type="Proteomes" id="UP000324308">
    <property type="component" value="Chromosome"/>
</dbReference>
<evidence type="ECO:0000313" key="5">
    <source>
        <dbReference type="EMBL" id="QER88004.1"/>
    </source>
</evidence>
<keyword evidence="2" id="KW-0560">Oxidoreductase</keyword>
<dbReference type="Gene3D" id="3.40.50.720">
    <property type="entry name" value="NAD(P)-binding Rossmann-like Domain"/>
    <property type="match status" value="1"/>
</dbReference>
<gene>
    <name evidence="5" type="ORF">F3L20_21110</name>
</gene>
<feature type="region of interest" description="Disordered" evidence="3">
    <location>
        <begin position="268"/>
        <end position="294"/>
    </location>
</feature>
<dbReference type="InterPro" id="IPR036291">
    <property type="entry name" value="NAD(P)-bd_dom_sf"/>
</dbReference>
<dbReference type="SUPFAM" id="SSF51735">
    <property type="entry name" value="NAD(P)-binding Rossmann-fold domains"/>
    <property type="match status" value="1"/>
</dbReference>
<sequence>MNGGPLRGRTAVVTGAARGIGAALARDLSGRGMRVALLGHEGERLRDLADALPGPALACEVDVTDDAALAGAAEAVRAGLGTPSVVVANAAVADGGLFADSDPARWRRIIDVNLTGSAATARTFLPDLTATKGYHLQIASLAAIGAAPMMSAYCASKAGVEAFAHSLRAEVAHQGVAVGLGYLTWIGTDLIHDADRHTVMRELRGHMPWPVRNVYPVDRAAARLASAVERRRTAVYFPRWLRLGQPLRPAMPSVVTRATRYYLPRLQSREPLPPTDLLGGGGRADAKATTRPPT</sequence>
<dbReference type="Pfam" id="PF00106">
    <property type="entry name" value="adh_short"/>
    <property type="match status" value="1"/>
</dbReference>
<dbReference type="InterPro" id="IPR057326">
    <property type="entry name" value="KR_dom"/>
</dbReference>
<dbReference type="SMART" id="SM00822">
    <property type="entry name" value="PKS_KR"/>
    <property type="match status" value="1"/>
</dbReference>
<dbReference type="InterPro" id="IPR020904">
    <property type="entry name" value="Sc_DH/Rdtase_CS"/>
</dbReference>
<organism evidence="5 6">
    <name type="scientific">Streptomyces tendae</name>
    <dbReference type="NCBI Taxonomy" id="1932"/>
    <lineage>
        <taxon>Bacteria</taxon>
        <taxon>Bacillati</taxon>
        <taxon>Actinomycetota</taxon>
        <taxon>Actinomycetes</taxon>
        <taxon>Kitasatosporales</taxon>
        <taxon>Streptomycetaceae</taxon>
        <taxon>Streptomyces</taxon>
    </lineage>
</organism>
<name>A0ABX5ZTK4_STRTE</name>
<dbReference type="PRINTS" id="PR00081">
    <property type="entry name" value="GDHRDH"/>
</dbReference>
<comment type="similarity">
    <text evidence="1">Belongs to the short-chain dehydrogenases/reductases (SDR) family.</text>
</comment>
<dbReference type="PANTHER" id="PTHR44196:SF1">
    <property type="entry name" value="DEHYDROGENASE_REDUCTASE SDR FAMILY MEMBER 7B"/>
    <property type="match status" value="1"/>
</dbReference>
<dbReference type="CDD" id="cd05233">
    <property type="entry name" value="SDR_c"/>
    <property type="match status" value="1"/>
</dbReference>
<feature type="domain" description="Ketoreductase" evidence="4">
    <location>
        <begin position="9"/>
        <end position="203"/>
    </location>
</feature>
<reference evidence="5 6" key="1">
    <citation type="submission" date="2019-09" db="EMBL/GenBank/DDBJ databases">
        <title>Draft genome sequence of the Ebosin-producing strain Streptomyces sp. 139.</title>
        <authorList>
            <person name="Ai L."/>
            <person name="Geng M."/>
            <person name="Ma M."/>
            <person name="Bai L."/>
        </authorList>
    </citation>
    <scope>NUCLEOTIDE SEQUENCE [LARGE SCALE GENOMIC DNA]</scope>
    <source>
        <strain evidence="5 6">139</strain>
    </source>
</reference>
<evidence type="ECO:0000256" key="2">
    <source>
        <dbReference type="ARBA" id="ARBA00023002"/>
    </source>
</evidence>
<accession>A0ABX5ZTK4</accession>
<protein>
    <submittedName>
        <fullName evidence="5">SDR family oxidoreductase</fullName>
    </submittedName>
</protein>
<dbReference type="EMBL" id="CP043959">
    <property type="protein sequence ID" value="QER88004.1"/>
    <property type="molecule type" value="Genomic_DNA"/>
</dbReference>